<feature type="compositionally biased region" description="Basic and acidic residues" evidence="1">
    <location>
        <begin position="480"/>
        <end position="489"/>
    </location>
</feature>
<protein>
    <submittedName>
        <fullName evidence="2">Uncharacterized protein</fullName>
    </submittedName>
</protein>
<feature type="region of interest" description="Disordered" evidence="1">
    <location>
        <begin position="214"/>
        <end position="522"/>
    </location>
</feature>
<evidence type="ECO:0000313" key="3">
    <source>
        <dbReference type="Proteomes" id="UP000044602"/>
    </source>
</evidence>
<feature type="compositionally biased region" description="Pro residues" evidence="1">
    <location>
        <begin position="85"/>
        <end position="95"/>
    </location>
</feature>
<name>A0A0G4KER2_VERLO</name>
<feature type="compositionally biased region" description="Low complexity" evidence="1">
    <location>
        <begin position="96"/>
        <end position="117"/>
    </location>
</feature>
<dbReference type="Proteomes" id="UP000044602">
    <property type="component" value="Unassembled WGS sequence"/>
</dbReference>
<feature type="compositionally biased region" description="Polar residues" evidence="1">
    <location>
        <begin position="341"/>
        <end position="353"/>
    </location>
</feature>
<feature type="compositionally biased region" description="Low complexity" evidence="1">
    <location>
        <begin position="73"/>
        <end position="84"/>
    </location>
</feature>
<feature type="compositionally biased region" description="Low complexity" evidence="1">
    <location>
        <begin position="369"/>
        <end position="381"/>
    </location>
</feature>
<proteinExistence type="predicted"/>
<feature type="compositionally biased region" description="Low complexity" evidence="1">
    <location>
        <begin position="315"/>
        <end position="330"/>
    </location>
</feature>
<dbReference type="AlphaFoldDB" id="A0A0G4KER2"/>
<evidence type="ECO:0000313" key="2">
    <source>
        <dbReference type="EMBL" id="CRJ82058.1"/>
    </source>
</evidence>
<gene>
    <name evidence="2" type="ORF">BN1708_008987</name>
</gene>
<dbReference type="EMBL" id="CVQH01000003">
    <property type="protein sequence ID" value="CRJ82058.1"/>
    <property type="molecule type" value="Genomic_DNA"/>
</dbReference>
<feature type="compositionally biased region" description="Low complexity" evidence="1">
    <location>
        <begin position="463"/>
        <end position="479"/>
    </location>
</feature>
<feature type="compositionally biased region" description="Polar residues" evidence="1">
    <location>
        <begin position="261"/>
        <end position="304"/>
    </location>
</feature>
<feature type="region of interest" description="Disordered" evidence="1">
    <location>
        <begin position="1"/>
        <end position="158"/>
    </location>
</feature>
<keyword evidence="3" id="KW-1185">Reference proteome</keyword>
<accession>A0A0G4KER2</accession>
<dbReference type="STRING" id="100787.A0A0G4KER2"/>
<feature type="compositionally biased region" description="Basic and acidic residues" evidence="1">
    <location>
        <begin position="138"/>
        <end position="158"/>
    </location>
</feature>
<reference evidence="2 3" key="1">
    <citation type="submission" date="2015-05" db="EMBL/GenBank/DDBJ databases">
        <authorList>
            <person name="Wang D.B."/>
            <person name="Wang M."/>
        </authorList>
    </citation>
    <scope>NUCLEOTIDE SEQUENCE [LARGE SCALE GENOMIC DNA]</scope>
    <source>
        <strain evidence="2">VL1</strain>
    </source>
</reference>
<evidence type="ECO:0000256" key="1">
    <source>
        <dbReference type="SAM" id="MobiDB-lite"/>
    </source>
</evidence>
<feature type="compositionally biased region" description="Low complexity" evidence="1">
    <location>
        <begin position="490"/>
        <end position="502"/>
    </location>
</feature>
<sequence length="522" mass="56107">MTMLTAKQPVHYGYKSVHDLPTPPSTSRLSPPLAYQEPARKRLPSIPRSHSPPDQHLMSAPHRGLPMPAAMTLPPQQSHASSASGPPPPPLPPASQPGLSSSISSLSAHAQHHLGQLPGPPPQWQGAEESMRSWLTAKAEEDRRKQEEERTKQESLRLEQRRIEADMLRTSLQGGIPPPIVPLVFAGMGGAVSPTALDIAQQYIASQGHGAHPYLMSTQGGQRSPEQRRDSQSHGYGLYTGVPSTPVSAPGPHGYAAYPGSPQTRGRAQTLSSTGSTGRAVGPSSNLPSLNTGAPPAGQSQSSMHGHVHGGHAPSQQLSGQQESQQQQQSPGIYFHHWQPPTAQAGSSNQPATPSVGESPRNKRKATDPQQAAPMPSQQQQHRFRSPPVLFKPGATLSNPPPSRRRGQHSRRGSDQPSYRMGGLHHGGGSGTPRASSPMATGPALQHHVNRIAGGHSVSSLLSEEPSYASTYPSSSSAETRQDQERQAEYQRQQQQQQQQQSHQEEGHNVNSRRSRPEQHGR</sequence>
<organism evidence="2 3">
    <name type="scientific">Verticillium longisporum</name>
    <name type="common">Verticillium dahliae var. longisporum</name>
    <dbReference type="NCBI Taxonomy" id="100787"/>
    <lineage>
        <taxon>Eukaryota</taxon>
        <taxon>Fungi</taxon>
        <taxon>Dikarya</taxon>
        <taxon>Ascomycota</taxon>
        <taxon>Pezizomycotina</taxon>
        <taxon>Sordariomycetes</taxon>
        <taxon>Hypocreomycetidae</taxon>
        <taxon>Glomerellales</taxon>
        <taxon>Plectosphaerellaceae</taxon>
        <taxon>Verticillium</taxon>
    </lineage>
</organism>